<name>A0A345NQV0_9MICO</name>
<dbReference type="KEGG" id="orn:DV701_15980"/>
<evidence type="ECO:0000313" key="3">
    <source>
        <dbReference type="Proteomes" id="UP000253790"/>
    </source>
</evidence>
<evidence type="ECO:0008006" key="4">
    <source>
        <dbReference type="Google" id="ProtNLM"/>
    </source>
</evidence>
<dbReference type="Proteomes" id="UP000253790">
    <property type="component" value="Chromosome"/>
</dbReference>
<proteinExistence type="predicted"/>
<sequence>MTTNVRVPCVLGVAGILIFVVGCDAPQSANISDPVVQTVADENVPTATGSPAGDFTVQKVSPGESWDKAVQPLIVRVSNQSFDDPDVNLSATLDGVALFDEVFAVEGQHAVTLFGVDVEPGSHTLTVVSDSGTVVEQAFDLPAGEQRWLVVDYWYFDPDTEGESWGGEQEPGPSFTVSVSDKPVYIS</sequence>
<protein>
    <recommendedName>
        <fullName evidence="4">Lipoprotein</fullName>
    </recommendedName>
</protein>
<accession>A0A345NQV0</accession>
<evidence type="ECO:0000313" key="2">
    <source>
        <dbReference type="EMBL" id="AXH97408.1"/>
    </source>
</evidence>
<dbReference type="PROSITE" id="PS51257">
    <property type="entry name" value="PROKAR_LIPOPROTEIN"/>
    <property type="match status" value="1"/>
</dbReference>
<keyword evidence="3" id="KW-1185">Reference proteome</keyword>
<feature type="region of interest" description="Disordered" evidence="1">
    <location>
        <begin position="161"/>
        <end position="187"/>
    </location>
</feature>
<dbReference type="EMBL" id="CP031229">
    <property type="protein sequence ID" value="AXH97408.1"/>
    <property type="molecule type" value="Genomic_DNA"/>
</dbReference>
<organism evidence="2 3">
    <name type="scientific">Ornithinimicrobium avium</name>
    <dbReference type="NCBI Taxonomy" id="2283195"/>
    <lineage>
        <taxon>Bacteria</taxon>
        <taxon>Bacillati</taxon>
        <taxon>Actinomycetota</taxon>
        <taxon>Actinomycetes</taxon>
        <taxon>Micrococcales</taxon>
        <taxon>Ornithinimicrobiaceae</taxon>
        <taxon>Ornithinimicrobium</taxon>
    </lineage>
</organism>
<dbReference type="RefSeq" id="WP_114929746.1">
    <property type="nucleotide sequence ID" value="NZ_CP031229.1"/>
</dbReference>
<evidence type="ECO:0000256" key="1">
    <source>
        <dbReference type="SAM" id="MobiDB-lite"/>
    </source>
</evidence>
<dbReference type="OrthoDB" id="4857979at2"/>
<reference evidence="2 3" key="1">
    <citation type="submission" date="2018-07" db="EMBL/GenBank/DDBJ databases">
        <title>Complete genome sequencing of Ornithinimicrobium sp. AMA3305.</title>
        <authorList>
            <person name="Bae J.-W."/>
        </authorList>
    </citation>
    <scope>NUCLEOTIDE SEQUENCE [LARGE SCALE GENOMIC DNA]</scope>
    <source>
        <strain evidence="2 3">AMA3305</strain>
    </source>
</reference>
<dbReference type="AlphaFoldDB" id="A0A345NQV0"/>
<gene>
    <name evidence="2" type="ORF">DV701_15980</name>
</gene>